<proteinExistence type="inferred from homology"/>
<evidence type="ECO:0000256" key="6">
    <source>
        <dbReference type="ARBA" id="ARBA00022723"/>
    </source>
</evidence>
<comment type="similarity">
    <text evidence="3">Belongs to the transketolase family.</text>
</comment>
<protein>
    <recommendedName>
        <fullName evidence="4 10">Transketolase</fullName>
        <ecNumber evidence="4 10">2.2.1.1</ecNumber>
    </recommendedName>
</protein>
<evidence type="ECO:0000256" key="4">
    <source>
        <dbReference type="ARBA" id="ARBA00013152"/>
    </source>
</evidence>
<dbReference type="InterPro" id="IPR049557">
    <property type="entry name" value="Transketolase_CS"/>
</dbReference>
<dbReference type="CDD" id="cd07033">
    <property type="entry name" value="TPP_PYR_DXS_TK_like"/>
    <property type="match status" value="1"/>
</dbReference>
<evidence type="ECO:0000256" key="9">
    <source>
        <dbReference type="ARBA" id="ARBA00049473"/>
    </source>
</evidence>
<dbReference type="InterPro" id="IPR005474">
    <property type="entry name" value="Transketolase_N"/>
</dbReference>
<evidence type="ECO:0000256" key="1">
    <source>
        <dbReference type="ARBA" id="ARBA00001946"/>
    </source>
</evidence>
<dbReference type="PROSITE" id="PS00801">
    <property type="entry name" value="TRANSKETOLASE_1"/>
    <property type="match status" value="1"/>
</dbReference>
<reference evidence="12 13" key="1">
    <citation type="submission" date="2024-04" db="EMBL/GenBank/DDBJ databases">
        <title>Novel species of the genus Ideonella isolated from streams.</title>
        <authorList>
            <person name="Lu H."/>
        </authorList>
    </citation>
    <scope>NUCLEOTIDE SEQUENCE [LARGE SCALE GENOMIC DNA]</scope>
    <source>
        <strain evidence="12 13">DXS22W</strain>
    </source>
</reference>
<organism evidence="12 13">
    <name type="scientific">Pseudaquabacterium inlustre</name>
    <dbReference type="NCBI Taxonomy" id="2984192"/>
    <lineage>
        <taxon>Bacteria</taxon>
        <taxon>Pseudomonadati</taxon>
        <taxon>Pseudomonadota</taxon>
        <taxon>Betaproteobacteria</taxon>
        <taxon>Burkholderiales</taxon>
        <taxon>Sphaerotilaceae</taxon>
        <taxon>Pseudaquabacterium</taxon>
    </lineage>
</organism>
<comment type="caution">
    <text evidence="12">The sequence shown here is derived from an EMBL/GenBank/DDBJ whole genome shotgun (WGS) entry which is preliminary data.</text>
</comment>
<dbReference type="Gene3D" id="3.40.50.920">
    <property type="match status" value="1"/>
</dbReference>
<evidence type="ECO:0000256" key="3">
    <source>
        <dbReference type="ARBA" id="ARBA00007131"/>
    </source>
</evidence>
<name>A0ABU9CI47_9BURK</name>
<evidence type="ECO:0000313" key="13">
    <source>
        <dbReference type="Proteomes" id="UP001365405"/>
    </source>
</evidence>
<sequence length="682" mass="72319">MALPTSPDTLGLMANAIRALAMDAVQQANSGHPGAPMGMADIAVALWGGHLKHNPANPHWPDRDRFVLSNGHGSMLIYALLHLAGYDLPMSELRNFRQLHSKTPGHPEVGITPGVETTTGPLGQGITNAVGMALAEKLLAAEFNRDGHTVVDHHTYAFLGDGCLMEGISHEACALAGAWKLNKLIALYDDNGISIDGQVQPWYIDNAGQRFESYGWNVIGPIDGHDAKAVSAAIAQAKTSETKPTLVICKTAIGKGSPNRAGTSKAHGEPLGAEEIKLTREALGWTHEPFVMPEAAYAAWDAKAAGEAAESEWAGRFAAYKAAFPELAAEFARRMAGDLPASFADVATEAVGSAHDKAETVASRKASQIALEHFTAKLPEMLGGSADLTGSNLTNTKSTAALRVDAAGAVVKGETGSIGRHINYGVREFGMAAIMNGVALHGGYIPYGGTFLTFSDYSRNAIRMAALMKLRVIHVFTHDSIGLGEDGPTHQSVEHAASLRLIPGLDVWRPADTTETAVAWSMALANRARPSALLLSRQNLPYAPKADADVITRGAYVLAEPSEVGLKKKAQAVIIATGSEVQLALHAQAALAQAKIAVRVVSMPSTSVFDRQDVKYKKDVLPAKLPRVAIEAGVTDFWWKYGCAAVVGIDTYGESAPAPVLFKHFHLTADNLVATVRKVLGK</sequence>
<keyword evidence="5 12" id="KW-0808">Transferase</keyword>
<comment type="cofactor">
    <cofactor evidence="2">
        <name>thiamine diphosphate</name>
        <dbReference type="ChEBI" id="CHEBI:58937"/>
    </cofactor>
</comment>
<comment type="cofactor">
    <cofactor evidence="1">
        <name>Mg(2+)</name>
        <dbReference type="ChEBI" id="CHEBI:18420"/>
    </cofactor>
</comment>
<keyword evidence="13" id="KW-1185">Reference proteome</keyword>
<dbReference type="Pfam" id="PF22613">
    <property type="entry name" value="Transketolase_C_1"/>
    <property type="match status" value="1"/>
</dbReference>
<dbReference type="PANTHER" id="PTHR43522:SF2">
    <property type="entry name" value="TRANSKETOLASE 1-RELATED"/>
    <property type="match status" value="1"/>
</dbReference>
<evidence type="ECO:0000256" key="10">
    <source>
        <dbReference type="NCBIfam" id="TIGR00232"/>
    </source>
</evidence>
<feature type="domain" description="Transketolase-like pyrimidine-binding" evidence="11">
    <location>
        <begin position="361"/>
        <end position="542"/>
    </location>
</feature>
<comment type="catalytic activity">
    <reaction evidence="9">
        <text>D-sedoheptulose 7-phosphate + D-glyceraldehyde 3-phosphate = aldehydo-D-ribose 5-phosphate + D-xylulose 5-phosphate</text>
        <dbReference type="Rhea" id="RHEA:10508"/>
        <dbReference type="ChEBI" id="CHEBI:57483"/>
        <dbReference type="ChEBI" id="CHEBI:57737"/>
        <dbReference type="ChEBI" id="CHEBI:58273"/>
        <dbReference type="ChEBI" id="CHEBI:59776"/>
        <dbReference type="EC" id="2.2.1.1"/>
    </reaction>
</comment>
<evidence type="ECO:0000256" key="7">
    <source>
        <dbReference type="ARBA" id="ARBA00022842"/>
    </source>
</evidence>
<dbReference type="Gene3D" id="3.40.50.970">
    <property type="match status" value="2"/>
</dbReference>
<evidence type="ECO:0000256" key="5">
    <source>
        <dbReference type="ARBA" id="ARBA00022679"/>
    </source>
</evidence>
<dbReference type="InterPro" id="IPR005475">
    <property type="entry name" value="Transketolase-like_Pyr-bd"/>
</dbReference>
<dbReference type="InterPro" id="IPR005478">
    <property type="entry name" value="Transketolase_bac-like"/>
</dbReference>
<dbReference type="Pfam" id="PF02779">
    <property type="entry name" value="Transket_pyr"/>
    <property type="match status" value="1"/>
</dbReference>
<keyword evidence="6" id="KW-0479">Metal-binding</keyword>
<dbReference type="Proteomes" id="UP001365405">
    <property type="component" value="Unassembled WGS sequence"/>
</dbReference>
<dbReference type="InterPro" id="IPR009014">
    <property type="entry name" value="Transketo_C/PFOR_II"/>
</dbReference>
<dbReference type="InterPro" id="IPR033247">
    <property type="entry name" value="Transketolase_fam"/>
</dbReference>
<dbReference type="GO" id="GO:0004802">
    <property type="term" value="F:transketolase activity"/>
    <property type="evidence" value="ECO:0007669"/>
    <property type="project" value="UniProtKB-EC"/>
</dbReference>
<dbReference type="CDD" id="cd02012">
    <property type="entry name" value="TPP_TK"/>
    <property type="match status" value="1"/>
</dbReference>
<dbReference type="Pfam" id="PF00456">
    <property type="entry name" value="Transketolase_N"/>
    <property type="match status" value="1"/>
</dbReference>
<keyword evidence="8" id="KW-0786">Thiamine pyrophosphate</keyword>
<dbReference type="EC" id="2.2.1.1" evidence="4 10"/>
<dbReference type="PANTHER" id="PTHR43522">
    <property type="entry name" value="TRANSKETOLASE"/>
    <property type="match status" value="1"/>
</dbReference>
<gene>
    <name evidence="12" type="primary">tkt</name>
    <name evidence="12" type="ORF">AACH10_14825</name>
</gene>
<evidence type="ECO:0000256" key="8">
    <source>
        <dbReference type="ARBA" id="ARBA00023052"/>
    </source>
</evidence>
<dbReference type="SUPFAM" id="SSF52922">
    <property type="entry name" value="TK C-terminal domain-like"/>
    <property type="match status" value="1"/>
</dbReference>
<accession>A0ABU9CI47</accession>
<dbReference type="SMART" id="SM00861">
    <property type="entry name" value="Transket_pyr"/>
    <property type="match status" value="1"/>
</dbReference>
<dbReference type="NCBIfam" id="TIGR00232">
    <property type="entry name" value="tktlase_bact"/>
    <property type="match status" value="1"/>
</dbReference>
<dbReference type="RefSeq" id="WP_341411220.1">
    <property type="nucleotide sequence ID" value="NZ_JBBUTH010000008.1"/>
</dbReference>
<evidence type="ECO:0000256" key="2">
    <source>
        <dbReference type="ARBA" id="ARBA00001964"/>
    </source>
</evidence>
<dbReference type="EMBL" id="JBBUTH010000008">
    <property type="protein sequence ID" value="MEK8051520.1"/>
    <property type="molecule type" value="Genomic_DNA"/>
</dbReference>
<dbReference type="SUPFAM" id="SSF52518">
    <property type="entry name" value="Thiamin diphosphate-binding fold (THDP-binding)"/>
    <property type="match status" value="2"/>
</dbReference>
<evidence type="ECO:0000313" key="12">
    <source>
        <dbReference type="EMBL" id="MEK8051520.1"/>
    </source>
</evidence>
<evidence type="ECO:0000259" key="11">
    <source>
        <dbReference type="SMART" id="SM00861"/>
    </source>
</evidence>
<keyword evidence="7" id="KW-0460">Magnesium</keyword>
<dbReference type="InterPro" id="IPR029061">
    <property type="entry name" value="THDP-binding"/>
</dbReference>
<dbReference type="InterPro" id="IPR055152">
    <property type="entry name" value="Transketolase-like_C_2"/>
</dbReference>